<accession>A0ACD5YQE6</accession>
<reference evidence="1" key="2">
    <citation type="submission" date="2025-09" db="UniProtKB">
        <authorList>
            <consortium name="EnsemblPlants"/>
        </authorList>
    </citation>
    <scope>IDENTIFICATION</scope>
</reference>
<sequence>MKLNRVRRRDLQKAAAVNVDRLSQLPSDRLSELPNDLLLNILERMDTLYAIRACTVSKQMQKLPTSLSQIVIVLDRHQLARQNSVVADVIDKILSKRSPQITIRKLKIKLFLTPNACRSVGKSVGLAMATQKLDAAEFEIVTLKNSLNCKNADLLKFAKQFNAFLADCPEAFSGLTRLRLENLRFGESDIPNILSACKRLESLCFFECDAGVRSVLHVEHARLVELDISYGEFKIVGLDCLPKLQRMTYIWFFDESPLVLGFVPQLSKLSLANIRVSDKTLVLSQLLANVQTVNDLYLDFGSEKIWFQPECSTVLAPLLGQLRFVNLDNLPEECDITWTMFLLEAAIRRGALHHIMGS</sequence>
<organism evidence="1 2">
    <name type="scientific">Avena sativa</name>
    <name type="common">Oat</name>
    <dbReference type="NCBI Taxonomy" id="4498"/>
    <lineage>
        <taxon>Eukaryota</taxon>
        <taxon>Viridiplantae</taxon>
        <taxon>Streptophyta</taxon>
        <taxon>Embryophyta</taxon>
        <taxon>Tracheophyta</taxon>
        <taxon>Spermatophyta</taxon>
        <taxon>Magnoliopsida</taxon>
        <taxon>Liliopsida</taxon>
        <taxon>Poales</taxon>
        <taxon>Poaceae</taxon>
        <taxon>BOP clade</taxon>
        <taxon>Pooideae</taxon>
        <taxon>Poodae</taxon>
        <taxon>Poeae</taxon>
        <taxon>Poeae Chloroplast Group 1 (Aveneae type)</taxon>
        <taxon>Aveninae</taxon>
        <taxon>Avena</taxon>
    </lineage>
</organism>
<dbReference type="EnsemblPlants" id="AVESA.00010b.r2.6AG1049070.1">
    <property type="protein sequence ID" value="AVESA.00010b.r2.6AG1049070.1.CDS"/>
    <property type="gene ID" value="AVESA.00010b.r2.6AG1049070"/>
</dbReference>
<reference evidence="1" key="1">
    <citation type="submission" date="2021-05" db="EMBL/GenBank/DDBJ databases">
        <authorList>
            <person name="Scholz U."/>
            <person name="Mascher M."/>
            <person name="Fiebig A."/>
        </authorList>
    </citation>
    <scope>NUCLEOTIDE SEQUENCE [LARGE SCALE GENOMIC DNA]</scope>
</reference>
<proteinExistence type="predicted"/>
<protein>
    <submittedName>
        <fullName evidence="1">Uncharacterized protein</fullName>
    </submittedName>
</protein>
<keyword evidence="2" id="KW-1185">Reference proteome</keyword>
<evidence type="ECO:0000313" key="1">
    <source>
        <dbReference type="EnsemblPlants" id="AVESA.00010b.r2.6AG1049070.1.CDS"/>
    </source>
</evidence>
<dbReference type="Proteomes" id="UP001732700">
    <property type="component" value="Chromosome 6A"/>
</dbReference>
<name>A0ACD5YQE6_AVESA</name>
<evidence type="ECO:0000313" key="2">
    <source>
        <dbReference type="Proteomes" id="UP001732700"/>
    </source>
</evidence>